<dbReference type="Proteomes" id="UP000092555">
    <property type="component" value="Unassembled WGS sequence"/>
</dbReference>
<protein>
    <submittedName>
        <fullName evidence="1">Uncharacterized protein</fullName>
    </submittedName>
</protein>
<name>A0A1A0H5E5_9ASCO</name>
<gene>
    <name evidence="1" type="ORF">METBIDRAFT_219494</name>
</gene>
<comment type="caution">
    <text evidence="1">The sequence shown here is derived from an EMBL/GenBank/DDBJ whole genome shotgun (WGS) entry which is preliminary data.</text>
</comment>
<evidence type="ECO:0000313" key="2">
    <source>
        <dbReference type="Proteomes" id="UP000092555"/>
    </source>
</evidence>
<sequence length="96" mass="10622">MRGSMLNSFPMLSLPSALNGISPHMVSLPWCISCCSMILTLEFQSDDSLGNMQGLYKTVIFSQLPRSIPSSLFSLDCVLDFRNLCLELQSKQQSGD</sequence>
<accession>A0A1A0H5E5</accession>
<dbReference type="EMBL" id="LXTC01000007">
    <property type="protein sequence ID" value="OBA19143.1"/>
    <property type="molecule type" value="Genomic_DNA"/>
</dbReference>
<keyword evidence="2" id="KW-1185">Reference proteome</keyword>
<reference evidence="1 2" key="1">
    <citation type="submission" date="2016-05" db="EMBL/GenBank/DDBJ databases">
        <title>Comparative genomics of biotechnologically important yeasts.</title>
        <authorList>
            <consortium name="DOE Joint Genome Institute"/>
            <person name="Riley R."/>
            <person name="Haridas S."/>
            <person name="Wolfe K.H."/>
            <person name="Lopes M.R."/>
            <person name="Hittinger C.T."/>
            <person name="Goker M."/>
            <person name="Salamov A."/>
            <person name="Wisecaver J."/>
            <person name="Long T.M."/>
            <person name="Aerts A.L."/>
            <person name="Barry K."/>
            <person name="Choi C."/>
            <person name="Clum A."/>
            <person name="Coughlan A.Y."/>
            <person name="Deshpande S."/>
            <person name="Douglass A.P."/>
            <person name="Hanson S.J."/>
            <person name="Klenk H.-P."/>
            <person name="LaButti K."/>
            <person name="Lapidus A."/>
            <person name="Lindquist E."/>
            <person name="Lipzen A."/>
            <person name="Meier-kolthoff J.P."/>
            <person name="Ohm R.A."/>
            <person name="Otillar R.P."/>
            <person name="Pangilinan J."/>
            <person name="Peng Y."/>
            <person name="Rokas A."/>
            <person name="Rosa C.A."/>
            <person name="Scheuner C."/>
            <person name="Sibirny A.A."/>
            <person name="Slot J.C."/>
            <person name="Stielow J.B."/>
            <person name="Sun H."/>
            <person name="Kurtzman C.P."/>
            <person name="Blackwell M."/>
            <person name="Grigoriev I.V."/>
            <person name="Jeffries T.W."/>
        </authorList>
    </citation>
    <scope>NUCLEOTIDE SEQUENCE [LARGE SCALE GENOMIC DNA]</scope>
    <source>
        <strain evidence="1 2">NRRL YB-4993</strain>
    </source>
</reference>
<organism evidence="1 2">
    <name type="scientific">Metschnikowia bicuspidata var. bicuspidata NRRL YB-4993</name>
    <dbReference type="NCBI Taxonomy" id="869754"/>
    <lineage>
        <taxon>Eukaryota</taxon>
        <taxon>Fungi</taxon>
        <taxon>Dikarya</taxon>
        <taxon>Ascomycota</taxon>
        <taxon>Saccharomycotina</taxon>
        <taxon>Pichiomycetes</taxon>
        <taxon>Metschnikowiaceae</taxon>
        <taxon>Metschnikowia</taxon>
    </lineage>
</organism>
<evidence type="ECO:0000313" key="1">
    <source>
        <dbReference type="EMBL" id="OBA19143.1"/>
    </source>
</evidence>
<dbReference type="RefSeq" id="XP_018709675.1">
    <property type="nucleotide sequence ID" value="XM_018855120.1"/>
</dbReference>
<dbReference type="GeneID" id="30028096"/>
<proteinExistence type="predicted"/>
<dbReference type="AlphaFoldDB" id="A0A1A0H5E5"/>